<dbReference type="Proteomes" id="UP000289738">
    <property type="component" value="Chromosome A05"/>
</dbReference>
<dbReference type="Gene3D" id="3.60.10.10">
    <property type="entry name" value="Endonuclease/exonuclease/phosphatase"/>
    <property type="match status" value="1"/>
</dbReference>
<dbReference type="InterPro" id="IPR036691">
    <property type="entry name" value="Endo/exonu/phosph_ase_sf"/>
</dbReference>
<reference evidence="1 2" key="1">
    <citation type="submission" date="2019-01" db="EMBL/GenBank/DDBJ databases">
        <title>Sequencing of cultivated peanut Arachis hypogaea provides insights into genome evolution and oil improvement.</title>
        <authorList>
            <person name="Chen X."/>
        </authorList>
    </citation>
    <scope>NUCLEOTIDE SEQUENCE [LARGE SCALE GENOMIC DNA]</scope>
    <source>
        <strain evidence="2">cv. Fuhuasheng</strain>
        <tissue evidence="1">Leaves</tissue>
    </source>
</reference>
<evidence type="ECO:0008006" key="3">
    <source>
        <dbReference type="Google" id="ProtNLM"/>
    </source>
</evidence>
<keyword evidence="2" id="KW-1185">Reference proteome</keyword>
<dbReference type="EMBL" id="SDMP01000005">
    <property type="protein sequence ID" value="RYR57775.1"/>
    <property type="molecule type" value="Genomic_DNA"/>
</dbReference>
<proteinExistence type="predicted"/>
<dbReference type="SUPFAM" id="SSF56219">
    <property type="entry name" value="DNase I-like"/>
    <property type="match status" value="1"/>
</dbReference>
<evidence type="ECO:0000313" key="1">
    <source>
        <dbReference type="EMBL" id="RYR57775.1"/>
    </source>
</evidence>
<name>A0A445D3L6_ARAHY</name>
<comment type="caution">
    <text evidence="1">The sequence shown here is derived from an EMBL/GenBank/DDBJ whole genome shotgun (WGS) entry which is preliminary data.</text>
</comment>
<gene>
    <name evidence="1" type="ORF">Ahy_A05g023484</name>
</gene>
<accession>A0A445D3L6</accession>
<dbReference type="AlphaFoldDB" id="A0A445D3L6"/>
<sequence length="176" mass="20344">MDDEIILEIVKLDEAMDKQQQQPNPKPLDLNFINIETRCGGYKARIVIRRLGFPLFHIEEVVGYTGMGDFNEIAGPSEKKSGGKLDIGACKRFNKWIEDCSLIDLGAIGMHFTWRGPKWNDLEKIFKMLDRTLANMDWKIKVDVLSRLNSDHHPLIDIMDPHISKIKDKPFRYEAM</sequence>
<dbReference type="STRING" id="3818.A0A445D3L6"/>
<dbReference type="PANTHER" id="PTHR33710:SF71">
    <property type="entry name" value="ENDONUCLEASE_EXONUCLEASE_PHOSPHATASE DOMAIN-CONTAINING PROTEIN"/>
    <property type="match status" value="1"/>
</dbReference>
<organism evidence="1 2">
    <name type="scientific">Arachis hypogaea</name>
    <name type="common">Peanut</name>
    <dbReference type="NCBI Taxonomy" id="3818"/>
    <lineage>
        <taxon>Eukaryota</taxon>
        <taxon>Viridiplantae</taxon>
        <taxon>Streptophyta</taxon>
        <taxon>Embryophyta</taxon>
        <taxon>Tracheophyta</taxon>
        <taxon>Spermatophyta</taxon>
        <taxon>Magnoliopsida</taxon>
        <taxon>eudicotyledons</taxon>
        <taxon>Gunneridae</taxon>
        <taxon>Pentapetalae</taxon>
        <taxon>rosids</taxon>
        <taxon>fabids</taxon>
        <taxon>Fabales</taxon>
        <taxon>Fabaceae</taxon>
        <taxon>Papilionoideae</taxon>
        <taxon>50 kb inversion clade</taxon>
        <taxon>dalbergioids sensu lato</taxon>
        <taxon>Dalbergieae</taxon>
        <taxon>Pterocarpus clade</taxon>
        <taxon>Arachis</taxon>
    </lineage>
</organism>
<protein>
    <recommendedName>
        <fullName evidence="3">Endonuclease/exonuclease/phosphatase domain-containing protein</fullName>
    </recommendedName>
</protein>
<evidence type="ECO:0000313" key="2">
    <source>
        <dbReference type="Proteomes" id="UP000289738"/>
    </source>
</evidence>
<dbReference type="PANTHER" id="PTHR33710">
    <property type="entry name" value="BNAC02G09200D PROTEIN"/>
    <property type="match status" value="1"/>
</dbReference>